<comment type="subcellular location">
    <subcellularLocation>
        <location evidence="2">Mitochondrion inner membrane</location>
        <topology evidence="2">Multi-pass membrane protein</topology>
    </subcellularLocation>
</comment>
<evidence type="ECO:0000313" key="21">
    <source>
        <dbReference type="EMBL" id="QNV47336.1"/>
    </source>
</evidence>
<evidence type="ECO:0000256" key="7">
    <source>
        <dbReference type="ARBA" id="ARBA00022660"/>
    </source>
</evidence>
<feature type="transmembrane region" description="Helical" evidence="19">
    <location>
        <begin position="89"/>
        <end position="107"/>
    </location>
</feature>
<dbReference type="GO" id="GO:0006120">
    <property type="term" value="P:mitochondrial electron transport, NADH to ubiquinone"/>
    <property type="evidence" value="ECO:0007669"/>
    <property type="project" value="TreeGrafter"/>
</dbReference>
<reference evidence="21" key="2">
    <citation type="submission" date="2020-08" db="EMBL/GenBank/DDBJ databases">
        <title>Complete mitochondrial genome of the H3 haplotype Argentine ant Linepithema humile (Mayr, 1868) (Formicidae; Hymenoptera).</title>
        <authorList>
            <person name="Park J."/>
            <person name="Park J."/>
        </authorList>
    </citation>
    <scope>NUCLEOTIDE SEQUENCE</scope>
</reference>
<accession>A0A191TFT0</accession>
<evidence type="ECO:0000256" key="1">
    <source>
        <dbReference type="ARBA" id="ARBA00003257"/>
    </source>
</evidence>
<comment type="catalytic activity">
    <reaction evidence="18">
        <text>a ubiquinone + NADH + 5 H(+)(in) = a ubiquinol + NAD(+) + 4 H(+)(out)</text>
        <dbReference type="Rhea" id="RHEA:29091"/>
        <dbReference type="Rhea" id="RHEA-COMP:9565"/>
        <dbReference type="Rhea" id="RHEA-COMP:9566"/>
        <dbReference type="ChEBI" id="CHEBI:15378"/>
        <dbReference type="ChEBI" id="CHEBI:16389"/>
        <dbReference type="ChEBI" id="CHEBI:17976"/>
        <dbReference type="ChEBI" id="CHEBI:57540"/>
        <dbReference type="ChEBI" id="CHEBI:57945"/>
        <dbReference type="EC" id="7.1.1.2"/>
    </reaction>
</comment>
<keyword evidence="16 19" id="KW-0472">Membrane</keyword>
<keyword evidence="7" id="KW-0679">Respiratory chain</keyword>
<feature type="transmembrane region" description="Helical" evidence="19">
    <location>
        <begin position="263"/>
        <end position="287"/>
    </location>
</feature>
<keyword evidence="8 19" id="KW-0812">Transmembrane</keyword>
<evidence type="ECO:0000256" key="11">
    <source>
        <dbReference type="ARBA" id="ARBA00022982"/>
    </source>
</evidence>
<evidence type="ECO:0000256" key="6">
    <source>
        <dbReference type="ARBA" id="ARBA00022448"/>
    </source>
</evidence>
<evidence type="ECO:0000256" key="12">
    <source>
        <dbReference type="ARBA" id="ARBA00022989"/>
    </source>
</evidence>
<dbReference type="PANTHER" id="PTHR46552">
    <property type="entry name" value="NADH-UBIQUINONE OXIDOREDUCTASE CHAIN 2"/>
    <property type="match status" value="1"/>
</dbReference>
<dbReference type="GO" id="GO:0008137">
    <property type="term" value="F:NADH dehydrogenase (ubiquinone) activity"/>
    <property type="evidence" value="ECO:0007669"/>
    <property type="project" value="UniProtKB-EC"/>
</dbReference>
<dbReference type="EMBL" id="KX146468">
    <property type="protein sequence ID" value="ANI87486.1"/>
    <property type="molecule type" value="Genomic_DNA"/>
</dbReference>
<feature type="transmembrane region" description="Helical" evidence="19">
    <location>
        <begin position="308"/>
        <end position="326"/>
    </location>
</feature>
<feature type="transmembrane region" description="Helical" evidence="19">
    <location>
        <begin position="224"/>
        <end position="251"/>
    </location>
</feature>
<keyword evidence="12 19" id="KW-1133">Transmembrane helix</keyword>
<comment type="function">
    <text evidence="1">Core subunit of the mitochondrial membrane respiratory chain NADH dehydrogenase (Complex I) that is believed to belong to the minimal assembly required for catalysis. Complex I functions in the transfer of electrons from NADH to the respiratory chain. The immediate electron acceptor for the enzyme is believed to be ubiquinone.</text>
</comment>
<dbReference type="EMBL" id="MT890564">
    <property type="protein sequence ID" value="QNV47336.1"/>
    <property type="molecule type" value="Genomic_DNA"/>
</dbReference>
<keyword evidence="9" id="KW-0999">Mitochondrion inner membrane</keyword>
<evidence type="ECO:0000256" key="18">
    <source>
        <dbReference type="ARBA" id="ARBA00049551"/>
    </source>
</evidence>
<feature type="transmembrane region" description="Helical" evidence="19">
    <location>
        <begin position="189"/>
        <end position="212"/>
    </location>
</feature>
<dbReference type="EC" id="7.1.1.2" evidence="4"/>
<evidence type="ECO:0000256" key="2">
    <source>
        <dbReference type="ARBA" id="ARBA00004448"/>
    </source>
</evidence>
<geneLocation type="mitochondrion" evidence="20"/>
<dbReference type="InterPro" id="IPR050175">
    <property type="entry name" value="Complex_I_Subunit_2"/>
</dbReference>
<keyword evidence="6" id="KW-0813">Transport</keyword>
<keyword evidence="10" id="KW-1278">Translocase</keyword>
<evidence type="ECO:0000256" key="13">
    <source>
        <dbReference type="ARBA" id="ARBA00023027"/>
    </source>
</evidence>
<evidence type="ECO:0000256" key="16">
    <source>
        <dbReference type="ARBA" id="ARBA00023136"/>
    </source>
</evidence>
<reference evidence="20" key="1">
    <citation type="journal article" date="2016" name="Conserv Genet Resour">
        <title>The complete mitochondrial genomes of two globally invasive ants, the Argentine ant Linepithema humile and the little fire ant Wasmannia auropunctata.</title>
        <authorList>
            <person name="Duan X.-Y."/>
            <person name="Peng X.-Y."/>
            <person name="Qian Z.-Q."/>
        </authorList>
    </citation>
    <scope>NUCLEOTIDE SEQUENCE</scope>
</reference>
<evidence type="ECO:0000256" key="10">
    <source>
        <dbReference type="ARBA" id="ARBA00022967"/>
    </source>
</evidence>
<evidence type="ECO:0000313" key="20">
    <source>
        <dbReference type="EMBL" id="ANI87486.1"/>
    </source>
</evidence>
<evidence type="ECO:0000256" key="4">
    <source>
        <dbReference type="ARBA" id="ARBA00012944"/>
    </source>
</evidence>
<feature type="transmembrane region" description="Helical" evidence="19">
    <location>
        <begin position="113"/>
        <end position="132"/>
    </location>
</feature>
<evidence type="ECO:0000256" key="15">
    <source>
        <dbReference type="ARBA" id="ARBA00023128"/>
    </source>
</evidence>
<organism evidence="20">
    <name type="scientific">Linepithema humile</name>
    <name type="common">Argentine ant</name>
    <name type="synonym">Iridomyrmex humilis</name>
    <dbReference type="NCBI Taxonomy" id="83485"/>
    <lineage>
        <taxon>Eukaryota</taxon>
        <taxon>Metazoa</taxon>
        <taxon>Ecdysozoa</taxon>
        <taxon>Arthropoda</taxon>
        <taxon>Hexapoda</taxon>
        <taxon>Insecta</taxon>
        <taxon>Pterygota</taxon>
        <taxon>Neoptera</taxon>
        <taxon>Endopterygota</taxon>
        <taxon>Hymenoptera</taxon>
        <taxon>Apocrita</taxon>
        <taxon>Aculeata</taxon>
        <taxon>Formicoidea</taxon>
        <taxon>Formicidae</taxon>
        <taxon>Dolichoderinae</taxon>
        <taxon>Linepithema</taxon>
    </lineage>
</organism>
<keyword evidence="14" id="KW-0830">Ubiquinone</keyword>
<gene>
    <name evidence="20" type="primary">nad2</name>
</gene>
<keyword evidence="13" id="KW-0520">NAD</keyword>
<evidence type="ECO:0000256" key="19">
    <source>
        <dbReference type="SAM" id="Phobius"/>
    </source>
</evidence>
<keyword evidence="11" id="KW-0249">Electron transport</keyword>
<feature type="transmembrane region" description="Helical" evidence="19">
    <location>
        <begin position="6"/>
        <end position="23"/>
    </location>
</feature>
<sequence length="327" mass="40050">MFNLFSKYFILMNLILLSIISLFMNDFMNIWFLMEINNFLFISYMAMYMNNKKMIFFYFLIQIIPSMILIFSISLNLMNMFDKKMITYLIYLSLMVKLGIPPFHFWMPLLSLYLFWDMLFFLLTIQKIIPFYMFSLINMKNFQILLILFMCSVIPPLMMLNLLNLKKLLTYSSINQSGWLMLLIYFKNILWLTYLMLYTFIMMIMFFMLSFYKIFYNFLNINNFNLNLFTIIMILNMASMPPFSFFILKWFSIFIMMNNSFNLFMMMILMIFSSFFMFFLYINMLYLNMFINISKSKLYSYQPNYLKISHMFLYFFIIILSPIIMII</sequence>
<dbReference type="PANTHER" id="PTHR46552:SF1">
    <property type="entry name" value="NADH-UBIQUINONE OXIDOREDUCTASE CHAIN 2"/>
    <property type="match status" value="1"/>
</dbReference>
<evidence type="ECO:0000256" key="5">
    <source>
        <dbReference type="ARBA" id="ARBA00021008"/>
    </source>
</evidence>
<comment type="similarity">
    <text evidence="3">Belongs to the complex I subunit 2 family.</text>
</comment>
<evidence type="ECO:0000256" key="3">
    <source>
        <dbReference type="ARBA" id="ARBA00007012"/>
    </source>
</evidence>
<dbReference type="AlphaFoldDB" id="A0A191TFT0"/>
<evidence type="ECO:0000256" key="14">
    <source>
        <dbReference type="ARBA" id="ARBA00023075"/>
    </source>
</evidence>
<dbReference type="GO" id="GO:0005743">
    <property type="term" value="C:mitochondrial inner membrane"/>
    <property type="evidence" value="ECO:0007669"/>
    <property type="project" value="UniProtKB-SubCell"/>
</dbReference>
<feature type="transmembrane region" description="Helical" evidence="19">
    <location>
        <begin position="144"/>
        <end position="163"/>
    </location>
</feature>
<protein>
    <recommendedName>
        <fullName evidence="5">NADH-ubiquinone oxidoreductase chain 2</fullName>
        <ecNumber evidence="4">7.1.1.2</ecNumber>
    </recommendedName>
    <alternativeName>
        <fullName evidence="17">NADH dehydrogenase subunit 2</fullName>
    </alternativeName>
</protein>
<evidence type="ECO:0000256" key="8">
    <source>
        <dbReference type="ARBA" id="ARBA00022692"/>
    </source>
</evidence>
<evidence type="ECO:0000256" key="9">
    <source>
        <dbReference type="ARBA" id="ARBA00022792"/>
    </source>
</evidence>
<name>A0A191TFT0_LINHU</name>
<proteinExistence type="inferred from homology"/>
<keyword evidence="15 20" id="KW-0496">Mitochondrion</keyword>
<feature type="transmembrane region" description="Helical" evidence="19">
    <location>
        <begin position="55"/>
        <end position="77"/>
    </location>
</feature>
<evidence type="ECO:0000256" key="17">
    <source>
        <dbReference type="ARBA" id="ARBA00031028"/>
    </source>
</evidence>